<keyword evidence="6" id="KW-0030">Aminoacyl-tRNA synthetase</keyword>
<dbReference type="InterPro" id="IPR006195">
    <property type="entry name" value="aa-tRNA-synth_II"/>
</dbReference>
<evidence type="ECO:0000313" key="9">
    <source>
        <dbReference type="Proteomes" id="UP000095237"/>
    </source>
</evidence>
<dbReference type="InterPro" id="IPR029351">
    <property type="entry name" value="GAD_dom"/>
</dbReference>
<evidence type="ECO:0000256" key="4">
    <source>
        <dbReference type="ARBA" id="ARBA00022840"/>
    </source>
</evidence>
<comment type="similarity">
    <text evidence="1">Belongs to the class-II aminoacyl-tRNA synthetase family. Type 1 subfamily.</text>
</comment>
<accession>A0A1E5IG31</accession>
<dbReference type="PANTHER" id="PTHR22594">
    <property type="entry name" value="ASPARTYL/LYSYL-TRNA SYNTHETASE"/>
    <property type="match status" value="1"/>
</dbReference>
<dbReference type="AlphaFoldDB" id="A0A1E5IG31"/>
<dbReference type="Gene3D" id="3.30.1360.30">
    <property type="entry name" value="GAD-like domain"/>
    <property type="match status" value="1"/>
</dbReference>
<evidence type="ECO:0000256" key="3">
    <source>
        <dbReference type="ARBA" id="ARBA00022741"/>
    </source>
</evidence>
<dbReference type="GO" id="GO:0005524">
    <property type="term" value="F:ATP binding"/>
    <property type="evidence" value="ECO:0007669"/>
    <property type="project" value="UniProtKB-KW"/>
</dbReference>
<keyword evidence="2 8" id="KW-0436">Ligase</keyword>
<dbReference type="Gene3D" id="3.30.930.10">
    <property type="entry name" value="Bira Bifunctional Protein, Domain 2"/>
    <property type="match status" value="1"/>
</dbReference>
<dbReference type="Proteomes" id="UP000095237">
    <property type="component" value="Unassembled WGS sequence"/>
</dbReference>
<name>A0A1E5IG31_ENDTX</name>
<dbReference type="InterPro" id="IPR045864">
    <property type="entry name" value="aa-tRNA-synth_II/BPL/LPL"/>
</dbReference>
<dbReference type="SUPFAM" id="SSF55681">
    <property type="entry name" value="Class II aaRS and biotin synthetases"/>
    <property type="match status" value="1"/>
</dbReference>
<dbReference type="InterPro" id="IPR047090">
    <property type="entry name" value="AspRS_core"/>
</dbReference>
<keyword evidence="4" id="KW-0067">ATP-binding</keyword>
<dbReference type="CDD" id="cd00777">
    <property type="entry name" value="AspRS_core"/>
    <property type="match status" value="1"/>
</dbReference>
<evidence type="ECO:0000256" key="2">
    <source>
        <dbReference type="ARBA" id="ARBA00022598"/>
    </source>
</evidence>
<evidence type="ECO:0000256" key="1">
    <source>
        <dbReference type="ARBA" id="ARBA00006303"/>
    </source>
</evidence>
<reference evidence="8 9" key="1">
    <citation type="submission" date="2015-11" db="EMBL/GenBank/DDBJ databases">
        <title>Evidence for parallel genomic evolution in an endosymbiosis of termite gut flagellates.</title>
        <authorList>
            <person name="Zheng H."/>
        </authorList>
    </citation>
    <scope>NUCLEOTIDE SEQUENCE [LARGE SCALE GENOMIC DNA]</scope>
    <source>
        <strain evidence="8 9">CET450</strain>
    </source>
</reference>
<dbReference type="NCBIfam" id="TIGR00459">
    <property type="entry name" value="aspS_bact"/>
    <property type="match status" value="1"/>
</dbReference>
<proteinExistence type="inferred from homology"/>
<dbReference type="InterPro" id="IPR004364">
    <property type="entry name" value="Aa-tRNA-synt_II"/>
</dbReference>
<evidence type="ECO:0000256" key="6">
    <source>
        <dbReference type="ARBA" id="ARBA00023146"/>
    </source>
</evidence>
<feature type="non-terminal residue" evidence="8">
    <location>
        <position position="1"/>
    </location>
</feature>
<dbReference type="NCBIfam" id="NF001750">
    <property type="entry name" value="PRK00476.1"/>
    <property type="match status" value="1"/>
</dbReference>
<keyword evidence="5" id="KW-0648">Protein biosynthesis</keyword>
<dbReference type="PRINTS" id="PR01042">
    <property type="entry name" value="TRNASYNTHASP"/>
</dbReference>
<dbReference type="InterPro" id="IPR004524">
    <property type="entry name" value="Asp-tRNA-ligase_1"/>
</dbReference>
<dbReference type="EMBL" id="LNVX01000730">
    <property type="protein sequence ID" value="OEG69401.1"/>
    <property type="molecule type" value="Genomic_DNA"/>
</dbReference>
<protein>
    <submittedName>
        <fullName evidence="8">Aspartate--tRNA ligase</fullName>
    </submittedName>
</protein>
<evidence type="ECO:0000259" key="7">
    <source>
        <dbReference type="PROSITE" id="PS50862"/>
    </source>
</evidence>
<evidence type="ECO:0000313" key="8">
    <source>
        <dbReference type="EMBL" id="OEG69401.1"/>
    </source>
</evidence>
<dbReference type="Pfam" id="PF02938">
    <property type="entry name" value="GAD"/>
    <property type="match status" value="1"/>
</dbReference>
<dbReference type="GO" id="GO:0006422">
    <property type="term" value="P:aspartyl-tRNA aminoacylation"/>
    <property type="evidence" value="ECO:0007669"/>
    <property type="project" value="TreeGrafter"/>
</dbReference>
<dbReference type="PROSITE" id="PS50862">
    <property type="entry name" value="AA_TRNA_LIGASE_II"/>
    <property type="match status" value="1"/>
</dbReference>
<comment type="caution">
    <text evidence="8">The sequence shown here is derived from an EMBL/GenBank/DDBJ whole genome shotgun (WGS) entry which is preliminary data.</text>
</comment>
<gene>
    <name evidence="8" type="ORF">ATZ36_09770</name>
</gene>
<feature type="domain" description="Aminoacyl-transfer RNA synthetases class-II family profile" evidence="7">
    <location>
        <begin position="1"/>
        <end position="396"/>
    </location>
</feature>
<dbReference type="SUPFAM" id="SSF55261">
    <property type="entry name" value="GAD domain-like"/>
    <property type="match status" value="1"/>
</dbReference>
<keyword evidence="9" id="KW-1185">Reference proteome</keyword>
<keyword evidence="3" id="KW-0547">Nucleotide-binding</keyword>
<dbReference type="Pfam" id="PF00152">
    <property type="entry name" value="tRNA-synt_2"/>
    <property type="match status" value="1"/>
</dbReference>
<dbReference type="GO" id="GO:0005737">
    <property type="term" value="C:cytoplasm"/>
    <property type="evidence" value="ECO:0007669"/>
    <property type="project" value="InterPro"/>
</dbReference>
<organism evidence="8 9">
    <name type="scientific">Endomicrobium trichonymphae</name>
    <dbReference type="NCBI Taxonomy" id="1408204"/>
    <lineage>
        <taxon>Bacteria</taxon>
        <taxon>Pseudomonadati</taxon>
        <taxon>Elusimicrobiota</taxon>
        <taxon>Endomicrobiia</taxon>
        <taxon>Endomicrobiales</taxon>
        <taxon>Endomicrobiaceae</taxon>
        <taxon>Candidatus Endomicrobiellum</taxon>
    </lineage>
</organism>
<dbReference type="InterPro" id="IPR002312">
    <property type="entry name" value="Asp/Asn-tRNA-synth_IIb"/>
</dbReference>
<sequence>PFLTKSTPEGARDFLVPSRLHHGNFFALPQSPQLFKQILMSAGFDKYYQIARCFRDEDLRADRQLEFTQVDIEMSFVDEEDVMGVIERMLARVFKTALNLNIKIPFERMPYSEAMLRFGSDKPDTRFEMEIKDFSRELKNSRFSVFSSVISKGGIVRGLCIPRGASFSRSEIDGLTKFVGEYGAKGLAWMKITDAGADSNVVKYFKEDEIKTFISKLNAKSGDLIVFLADEEKTVAQGLGALRLKVGRESGLMDKNKLNFLWVVDFPLMEWDKEEQRWQALHHPFTLPKDADSLTKENAGRAKAKAYDVILNGIELGGGSIRIHRSDIQRKIFNILDISDESAEKKFGFLLEALTYGAPPHGGVALGFDRLCALIAGEDSIREVIAFPKTQKAVDPLSNAPAAVSDKQLKELGVRIVCY</sequence>
<evidence type="ECO:0000256" key="5">
    <source>
        <dbReference type="ARBA" id="ARBA00022917"/>
    </source>
</evidence>
<dbReference type="InterPro" id="IPR004115">
    <property type="entry name" value="GAD-like_sf"/>
</dbReference>
<dbReference type="PANTHER" id="PTHR22594:SF5">
    <property type="entry name" value="ASPARTATE--TRNA LIGASE, MITOCHONDRIAL"/>
    <property type="match status" value="1"/>
</dbReference>
<dbReference type="GO" id="GO:0004815">
    <property type="term" value="F:aspartate-tRNA ligase activity"/>
    <property type="evidence" value="ECO:0007669"/>
    <property type="project" value="TreeGrafter"/>
</dbReference>